<reference evidence="3" key="1">
    <citation type="journal article" date="2019" name="Int. J. Syst. Evol. Microbiol.">
        <title>The Global Catalogue of Microorganisms (GCM) 10K type strain sequencing project: providing services to taxonomists for standard genome sequencing and annotation.</title>
        <authorList>
            <consortium name="The Broad Institute Genomics Platform"/>
            <consortium name="The Broad Institute Genome Sequencing Center for Infectious Disease"/>
            <person name="Wu L."/>
            <person name="Ma J."/>
        </authorList>
    </citation>
    <scope>NUCLEOTIDE SEQUENCE [LARGE SCALE GENOMIC DNA]</scope>
    <source>
        <strain evidence="3">JCM 17214</strain>
    </source>
</reference>
<dbReference type="RefSeq" id="WP_345117440.1">
    <property type="nucleotide sequence ID" value="NZ_BAABDH010000111.1"/>
</dbReference>
<protein>
    <recommendedName>
        <fullName evidence="1">7(1) septoil knot domain-containing protein</fullName>
    </recommendedName>
</protein>
<keyword evidence="3" id="KW-1185">Reference proteome</keyword>
<name>A0ABP7NRN5_9BACT</name>
<proteinExistence type="predicted"/>
<evidence type="ECO:0000313" key="2">
    <source>
        <dbReference type="EMBL" id="GAA3952767.1"/>
    </source>
</evidence>
<comment type="caution">
    <text evidence="2">The sequence shown here is derived from an EMBL/GenBank/DDBJ whole genome shotgun (WGS) entry which is preliminary data.</text>
</comment>
<dbReference type="EMBL" id="BAABDH010000111">
    <property type="protein sequence ID" value="GAA3952767.1"/>
    <property type="molecule type" value="Genomic_DNA"/>
</dbReference>
<accession>A0ABP7NRN5</accession>
<organism evidence="2 3">
    <name type="scientific">Hymenobacter algoricola</name>
    <dbReference type="NCBI Taxonomy" id="486267"/>
    <lineage>
        <taxon>Bacteria</taxon>
        <taxon>Pseudomonadati</taxon>
        <taxon>Bacteroidota</taxon>
        <taxon>Cytophagia</taxon>
        <taxon>Cytophagales</taxon>
        <taxon>Hymenobacteraceae</taxon>
        <taxon>Hymenobacter</taxon>
    </lineage>
</organism>
<dbReference type="Pfam" id="PF19647">
    <property type="entry name" value="Septknot"/>
    <property type="match status" value="1"/>
</dbReference>
<dbReference type="InterPro" id="IPR046148">
    <property type="entry name" value="Septknot"/>
</dbReference>
<dbReference type="Proteomes" id="UP001499909">
    <property type="component" value="Unassembled WGS sequence"/>
</dbReference>
<evidence type="ECO:0000313" key="3">
    <source>
        <dbReference type="Proteomes" id="UP001499909"/>
    </source>
</evidence>
<gene>
    <name evidence="2" type="ORF">GCM10022406_38130</name>
</gene>
<feature type="domain" description="7(1) septoil knot" evidence="1">
    <location>
        <begin position="35"/>
        <end position="123"/>
    </location>
</feature>
<evidence type="ECO:0000259" key="1">
    <source>
        <dbReference type="Pfam" id="PF19647"/>
    </source>
</evidence>
<sequence>MLAALLVAGLLALHPVLPQPRVPFVAAPVGSVEPCRIYGSVFLETNPARRGFCFGTVYLEPEEAFADVLVYREDNKLFADKAGFWYLATGPNFADYVLFVTDNRALADFSIQYTDIRSFAGCRRR</sequence>